<name>A0A0E9R5Q9_ANGAN</name>
<dbReference type="AlphaFoldDB" id="A0A0E9R5Q9"/>
<dbReference type="EMBL" id="GBXM01084091">
    <property type="protein sequence ID" value="JAH24486.1"/>
    <property type="molecule type" value="Transcribed_RNA"/>
</dbReference>
<feature type="chain" id="PRO_5002431499" evidence="1">
    <location>
        <begin position="17"/>
        <end position="38"/>
    </location>
</feature>
<keyword evidence="1" id="KW-0732">Signal</keyword>
<reference evidence="2" key="2">
    <citation type="journal article" date="2015" name="Fish Shellfish Immunol.">
        <title>Early steps in the European eel (Anguilla anguilla)-Vibrio vulnificus interaction in the gills: Role of the RtxA13 toxin.</title>
        <authorList>
            <person name="Callol A."/>
            <person name="Pajuelo D."/>
            <person name="Ebbesson L."/>
            <person name="Teles M."/>
            <person name="MacKenzie S."/>
            <person name="Amaro C."/>
        </authorList>
    </citation>
    <scope>NUCLEOTIDE SEQUENCE</scope>
</reference>
<sequence length="38" mass="4322">MLRCSVVVCCWCCCRCGCWCCSCLSVCLKIAVWHKYAV</sequence>
<reference evidence="2" key="1">
    <citation type="submission" date="2014-11" db="EMBL/GenBank/DDBJ databases">
        <authorList>
            <person name="Amaro Gonzalez C."/>
        </authorList>
    </citation>
    <scope>NUCLEOTIDE SEQUENCE</scope>
</reference>
<accession>A0A0E9R5Q9</accession>
<protein>
    <submittedName>
        <fullName evidence="2">Uncharacterized protein</fullName>
    </submittedName>
</protein>
<organism evidence="2">
    <name type="scientific">Anguilla anguilla</name>
    <name type="common">European freshwater eel</name>
    <name type="synonym">Muraena anguilla</name>
    <dbReference type="NCBI Taxonomy" id="7936"/>
    <lineage>
        <taxon>Eukaryota</taxon>
        <taxon>Metazoa</taxon>
        <taxon>Chordata</taxon>
        <taxon>Craniata</taxon>
        <taxon>Vertebrata</taxon>
        <taxon>Euteleostomi</taxon>
        <taxon>Actinopterygii</taxon>
        <taxon>Neopterygii</taxon>
        <taxon>Teleostei</taxon>
        <taxon>Anguilliformes</taxon>
        <taxon>Anguillidae</taxon>
        <taxon>Anguilla</taxon>
    </lineage>
</organism>
<proteinExistence type="predicted"/>
<feature type="signal peptide" evidence="1">
    <location>
        <begin position="1"/>
        <end position="16"/>
    </location>
</feature>
<evidence type="ECO:0000256" key="1">
    <source>
        <dbReference type="SAM" id="SignalP"/>
    </source>
</evidence>
<evidence type="ECO:0000313" key="2">
    <source>
        <dbReference type="EMBL" id="JAH24486.1"/>
    </source>
</evidence>